<name>A0A1H2R423_9RHOB</name>
<sequence length="129" mass="13283">MSEFTLSQLMQAVERMIMVATVTVRDGDRAKVKWADGAESDWLKIAQLGSEQLKFWIPPSVGTQVVVLSPGGNTAHGIIYPGPFAGGVPAGNFAGTITGAGDVVASEISLVSHVHGGIQPGPSDTGGPK</sequence>
<dbReference type="NCBIfam" id="TIGR01644">
    <property type="entry name" value="phage_P2_V"/>
    <property type="match status" value="1"/>
</dbReference>
<gene>
    <name evidence="2" type="ORF">SAMN04488041_101383</name>
</gene>
<evidence type="ECO:0000259" key="1">
    <source>
        <dbReference type="Pfam" id="PF04717"/>
    </source>
</evidence>
<accession>A0A1H2R423</accession>
<dbReference type="AlphaFoldDB" id="A0A1H2R423"/>
<dbReference type="STRING" id="60137.SAMN04488041_101383"/>
<evidence type="ECO:0000313" key="3">
    <source>
        <dbReference type="Proteomes" id="UP000183076"/>
    </source>
</evidence>
<reference evidence="3" key="1">
    <citation type="submission" date="2016-10" db="EMBL/GenBank/DDBJ databases">
        <authorList>
            <person name="Varghese N."/>
            <person name="Submissions S."/>
        </authorList>
    </citation>
    <scope>NUCLEOTIDE SEQUENCE [LARGE SCALE GENOMIC DNA]</scope>
    <source>
        <strain evidence="3">DSM 10014</strain>
    </source>
</reference>
<dbReference type="InterPro" id="IPR006531">
    <property type="entry name" value="Gp5/Vgr_OB"/>
</dbReference>
<dbReference type="GeneID" id="94019704"/>
<proteinExistence type="predicted"/>
<evidence type="ECO:0000313" key="2">
    <source>
        <dbReference type="EMBL" id="SDW14095.1"/>
    </source>
</evidence>
<dbReference type="InterPro" id="IPR013046">
    <property type="entry name" value="GpV/Gp45"/>
</dbReference>
<organism evidence="2 3">
    <name type="scientific">Sulfitobacter pontiacus</name>
    <dbReference type="NCBI Taxonomy" id="60137"/>
    <lineage>
        <taxon>Bacteria</taxon>
        <taxon>Pseudomonadati</taxon>
        <taxon>Pseudomonadota</taxon>
        <taxon>Alphaproteobacteria</taxon>
        <taxon>Rhodobacterales</taxon>
        <taxon>Roseobacteraceae</taxon>
        <taxon>Sulfitobacter</taxon>
    </lineage>
</organism>
<dbReference type="InterPro" id="IPR044033">
    <property type="entry name" value="GpV-like_apex"/>
</dbReference>
<dbReference type="Proteomes" id="UP000183076">
    <property type="component" value="Unassembled WGS sequence"/>
</dbReference>
<dbReference type="Pfam" id="PF18946">
    <property type="entry name" value="Apex"/>
    <property type="match status" value="1"/>
</dbReference>
<dbReference type="EMBL" id="FNNB01000001">
    <property type="protein sequence ID" value="SDW14095.1"/>
    <property type="molecule type" value="Genomic_DNA"/>
</dbReference>
<dbReference type="RefSeq" id="WP_074634618.1">
    <property type="nucleotide sequence ID" value="NZ_CP160849.1"/>
</dbReference>
<dbReference type="Pfam" id="PF04717">
    <property type="entry name" value="Phage_base_V"/>
    <property type="match status" value="1"/>
</dbReference>
<protein>
    <submittedName>
        <fullName evidence="2">Phage baseplate assembly protein V</fullName>
    </submittedName>
</protein>
<feature type="domain" description="Gp5/Type VI secretion system Vgr protein OB-fold" evidence="1">
    <location>
        <begin position="30"/>
        <end position="82"/>
    </location>
</feature>
<dbReference type="InterPro" id="IPR037026">
    <property type="entry name" value="Vgr_OB-fold_dom_sf"/>
</dbReference>
<dbReference type="Gene3D" id="2.40.50.230">
    <property type="entry name" value="Gp5 N-terminal domain"/>
    <property type="match status" value="1"/>
</dbReference>